<keyword evidence="4 7" id="KW-0812">Transmembrane</keyword>
<reference evidence="8 9" key="1">
    <citation type="submission" date="2020-08" db="EMBL/GenBank/DDBJ databases">
        <title>Genome public.</title>
        <authorList>
            <person name="Liu C."/>
            <person name="Sun Q."/>
        </authorList>
    </citation>
    <scope>NUCLEOTIDE SEQUENCE [LARGE SCALE GENOMIC DNA]</scope>
    <source>
        <strain evidence="8 9">NSJ-35</strain>
    </source>
</reference>
<keyword evidence="2 7" id="KW-1003">Cell membrane</keyword>
<evidence type="ECO:0000256" key="1">
    <source>
        <dbReference type="ARBA" id="ARBA00007150"/>
    </source>
</evidence>
<comment type="similarity">
    <text evidence="1 7">Belongs to the Lgt family.</text>
</comment>
<evidence type="ECO:0000256" key="6">
    <source>
        <dbReference type="ARBA" id="ARBA00023136"/>
    </source>
</evidence>
<feature type="transmembrane region" description="Helical" evidence="7">
    <location>
        <begin position="223"/>
        <end position="248"/>
    </location>
</feature>
<dbReference type="HAMAP" id="MF_01147">
    <property type="entry name" value="Lgt"/>
    <property type="match status" value="1"/>
</dbReference>
<feature type="binding site" evidence="7">
    <location>
        <position position="134"/>
    </location>
    <ligand>
        <name>a 1,2-diacyl-sn-glycero-3-phospho-(1'-sn-glycerol)</name>
        <dbReference type="ChEBI" id="CHEBI:64716"/>
    </ligand>
</feature>
<dbReference type="PANTHER" id="PTHR30589:SF0">
    <property type="entry name" value="PHOSPHATIDYLGLYCEROL--PROLIPOPROTEIN DIACYLGLYCERYL TRANSFERASE"/>
    <property type="match status" value="1"/>
</dbReference>
<comment type="catalytic activity">
    <reaction evidence="7">
        <text>L-cysteinyl-[prolipoprotein] + a 1,2-diacyl-sn-glycero-3-phospho-(1'-sn-glycerol) = an S-1,2-diacyl-sn-glyceryl-L-cysteinyl-[prolipoprotein] + sn-glycerol 1-phosphate + H(+)</text>
        <dbReference type="Rhea" id="RHEA:56712"/>
        <dbReference type="Rhea" id="RHEA-COMP:14679"/>
        <dbReference type="Rhea" id="RHEA-COMP:14680"/>
        <dbReference type="ChEBI" id="CHEBI:15378"/>
        <dbReference type="ChEBI" id="CHEBI:29950"/>
        <dbReference type="ChEBI" id="CHEBI:57685"/>
        <dbReference type="ChEBI" id="CHEBI:64716"/>
        <dbReference type="ChEBI" id="CHEBI:140658"/>
        <dbReference type="EC" id="2.5.1.145"/>
    </reaction>
</comment>
<sequence length="258" mass="28356">MCPVTQIFGVSISTYAIMIVIGFAAGLICAVLRRKINGIRADDLVACLFIAAAGALLGAKLFYMAQGFTSFLQLAKDTGYTFLEYFMDAGLVYYGGFIGGILFLFLAARLIKTPAWAMLDTILPSIPLMHAVGRVGCFSAGCCYGIPCDFGVFFDASPFAPHGVRLLPVQLIESACLLALFFFMLRYGKQKRPPGKILAVYLIGYGIIRFVLEFFRYDAFRGIYGVFSISQWVSLALIALGVFFWFCYPKSGQKKALV</sequence>
<feature type="transmembrane region" description="Helical" evidence="7">
    <location>
        <begin position="91"/>
        <end position="111"/>
    </location>
</feature>
<keyword evidence="6 7" id="KW-0472">Membrane</keyword>
<name>A0ABR7EDL5_9FIRM</name>
<dbReference type="GO" id="GO:0016740">
    <property type="term" value="F:transferase activity"/>
    <property type="evidence" value="ECO:0007669"/>
    <property type="project" value="UniProtKB-KW"/>
</dbReference>
<protein>
    <recommendedName>
        <fullName evidence="7">Phosphatidylglycerol--prolipoprotein diacylglyceryl transferase</fullName>
        <ecNumber evidence="7">2.5.1.145</ecNumber>
    </recommendedName>
</protein>
<feature type="transmembrane region" description="Helical" evidence="7">
    <location>
        <begin position="131"/>
        <end position="154"/>
    </location>
</feature>
<feature type="transmembrane region" description="Helical" evidence="7">
    <location>
        <begin position="44"/>
        <end position="65"/>
    </location>
</feature>
<keyword evidence="3 7" id="KW-0808">Transferase</keyword>
<dbReference type="Pfam" id="PF01790">
    <property type="entry name" value="LGT"/>
    <property type="match status" value="1"/>
</dbReference>
<evidence type="ECO:0000313" key="9">
    <source>
        <dbReference type="Proteomes" id="UP000606889"/>
    </source>
</evidence>
<proteinExistence type="inferred from homology"/>
<dbReference type="Proteomes" id="UP000606889">
    <property type="component" value="Unassembled WGS sequence"/>
</dbReference>
<accession>A0ABR7EDL5</accession>
<organism evidence="8 9">
    <name type="scientific">Christensenella tenuis</name>
    <dbReference type="NCBI Taxonomy" id="2763033"/>
    <lineage>
        <taxon>Bacteria</taxon>
        <taxon>Bacillati</taxon>
        <taxon>Bacillota</taxon>
        <taxon>Clostridia</taxon>
        <taxon>Christensenellales</taxon>
        <taxon>Christensenellaceae</taxon>
        <taxon>Christensenella</taxon>
    </lineage>
</organism>
<evidence type="ECO:0000313" key="8">
    <source>
        <dbReference type="EMBL" id="MBC5647436.1"/>
    </source>
</evidence>
<dbReference type="InterPro" id="IPR001640">
    <property type="entry name" value="Lgt"/>
</dbReference>
<keyword evidence="9" id="KW-1185">Reference proteome</keyword>
<feature type="transmembrane region" description="Helical" evidence="7">
    <location>
        <begin position="166"/>
        <end position="185"/>
    </location>
</feature>
<dbReference type="PANTHER" id="PTHR30589">
    <property type="entry name" value="PROLIPOPROTEIN DIACYLGLYCERYL TRANSFERASE"/>
    <property type="match status" value="1"/>
</dbReference>
<dbReference type="EC" id="2.5.1.145" evidence="7"/>
<evidence type="ECO:0000256" key="7">
    <source>
        <dbReference type="HAMAP-Rule" id="MF_01147"/>
    </source>
</evidence>
<evidence type="ECO:0000256" key="3">
    <source>
        <dbReference type="ARBA" id="ARBA00022679"/>
    </source>
</evidence>
<dbReference type="RefSeq" id="WP_186856972.1">
    <property type="nucleotide sequence ID" value="NZ_JACOON010000002.1"/>
</dbReference>
<comment type="function">
    <text evidence="7">Catalyzes the transfer of the diacylglyceryl group from phosphatidylglycerol to the sulfhydryl group of the N-terminal cysteine of a prolipoprotein, the first step in the formation of mature lipoproteins.</text>
</comment>
<evidence type="ECO:0000256" key="2">
    <source>
        <dbReference type="ARBA" id="ARBA00022475"/>
    </source>
</evidence>
<evidence type="ECO:0000256" key="5">
    <source>
        <dbReference type="ARBA" id="ARBA00022989"/>
    </source>
</evidence>
<comment type="pathway">
    <text evidence="7">Protein modification; lipoprotein biosynthesis (diacylglyceryl transfer).</text>
</comment>
<comment type="caution">
    <text evidence="8">The sequence shown here is derived from an EMBL/GenBank/DDBJ whole genome shotgun (WGS) entry which is preliminary data.</text>
</comment>
<comment type="subcellular location">
    <subcellularLocation>
        <location evidence="7">Cell membrane</location>
        <topology evidence="7">Multi-pass membrane protein</topology>
    </subcellularLocation>
</comment>
<dbReference type="EMBL" id="JACOON010000002">
    <property type="protein sequence ID" value="MBC5647436.1"/>
    <property type="molecule type" value="Genomic_DNA"/>
</dbReference>
<keyword evidence="5 7" id="KW-1133">Transmembrane helix</keyword>
<feature type="transmembrane region" description="Helical" evidence="7">
    <location>
        <begin position="197"/>
        <end position="217"/>
    </location>
</feature>
<feature type="transmembrane region" description="Helical" evidence="7">
    <location>
        <begin position="12"/>
        <end position="32"/>
    </location>
</feature>
<evidence type="ECO:0000256" key="4">
    <source>
        <dbReference type="ARBA" id="ARBA00022692"/>
    </source>
</evidence>
<gene>
    <name evidence="7" type="primary">lgt</name>
    <name evidence="8" type="ORF">H8S18_03725</name>
</gene>